<protein>
    <submittedName>
        <fullName evidence="7">Urea transport system ATP-binding protein</fullName>
    </submittedName>
</protein>
<evidence type="ECO:0000256" key="5">
    <source>
        <dbReference type="ARBA" id="ARBA00022970"/>
    </source>
</evidence>
<dbReference type="InterPro" id="IPR017780">
    <property type="entry name" value="ABC_transptr_urea_ATP-bd_UrtE"/>
</dbReference>
<gene>
    <name evidence="7" type="ORF">JOD17_002379</name>
</gene>
<evidence type="ECO:0000256" key="2">
    <source>
        <dbReference type="ARBA" id="ARBA00022448"/>
    </source>
</evidence>
<dbReference type="PROSITE" id="PS50893">
    <property type="entry name" value="ABC_TRANSPORTER_2"/>
    <property type="match status" value="1"/>
</dbReference>
<evidence type="ECO:0000313" key="8">
    <source>
        <dbReference type="Proteomes" id="UP000741863"/>
    </source>
</evidence>
<evidence type="ECO:0000259" key="6">
    <source>
        <dbReference type="PROSITE" id="PS50893"/>
    </source>
</evidence>
<proteinExistence type="inferred from homology"/>
<dbReference type="InterPro" id="IPR003593">
    <property type="entry name" value="AAA+_ATPase"/>
</dbReference>
<dbReference type="SMART" id="SM00382">
    <property type="entry name" value="AAA"/>
    <property type="match status" value="1"/>
</dbReference>
<dbReference type="SUPFAM" id="SSF52540">
    <property type="entry name" value="P-loop containing nucleoside triphosphate hydrolases"/>
    <property type="match status" value="1"/>
</dbReference>
<dbReference type="InterPro" id="IPR052156">
    <property type="entry name" value="BCAA_Transport_ATP-bd_LivF"/>
</dbReference>
<comment type="caution">
    <text evidence="7">The sequence shown here is derived from an EMBL/GenBank/DDBJ whole genome shotgun (WGS) entry which is preliminary data.</text>
</comment>
<evidence type="ECO:0000256" key="3">
    <source>
        <dbReference type="ARBA" id="ARBA00022741"/>
    </source>
</evidence>
<name>A0ABS2PCX5_9BACL</name>
<dbReference type="CDD" id="cd03224">
    <property type="entry name" value="ABC_TM1139_LivF_branched"/>
    <property type="match status" value="1"/>
</dbReference>
<organism evidence="7 8">
    <name type="scientific">Geomicrobium sediminis</name>
    <dbReference type="NCBI Taxonomy" id="1347788"/>
    <lineage>
        <taxon>Bacteria</taxon>
        <taxon>Bacillati</taxon>
        <taxon>Bacillota</taxon>
        <taxon>Bacilli</taxon>
        <taxon>Bacillales</taxon>
        <taxon>Geomicrobium</taxon>
    </lineage>
</organism>
<dbReference type="PANTHER" id="PTHR43820">
    <property type="entry name" value="HIGH-AFFINITY BRANCHED-CHAIN AMINO ACID TRANSPORT ATP-BINDING PROTEIN LIVF"/>
    <property type="match status" value="1"/>
</dbReference>
<dbReference type="NCBIfam" id="TIGR03410">
    <property type="entry name" value="urea_trans_UrtE"/>
    <property type="match status" value="1"/>
</dbReference>
<keyword evidence="5" id="KW-0029">Amino-acid transport</keyword>
<dbReference type="Proteomes" id="UP000741863">
    <property type="component" value="Unassembled WGS sequence"/>
</dbReference>
<dbReference type="RefSeq" id="WP_204697883.1">
    <property type="nucleotide sequence ID" value="NZ_JAFBEC010000006.1"/>
</dbReference>
<dbReference type="PANTHER" id="PTHR43820:SF5">
    <property type="entry name" value="HIGH-AFFINITY BRANCHED-CHAIN AMINO ACID TRANSPORT ATP-BINDING PROTEIN"/>
    <property type="match status" value="1"/>
</dbReference>
<dbReference type="Pfam" id="PF00005">
    <property type="entry name" value="ABC_tran"/>
    <property type="match status" value="1"/>
</dbReference>
<feature type="domain" description="ABC transporter" evidence="6">
    <location>
        <begin position="2"/>
        <end position="233"/>
    </location>
</feature>
<dbReference type="GO" id="GO:0005524">
    <property type="term" value="F:ATP binding"/>
    <property type="evidence" value="ECO:0007669"/>
    <property type="project" value="UniProtKB-KW"/>
</dbReference>
<sequence>MLELNRIEAGYGESAVLRDVSLTIPKGKLVCLLGRNGVGKSTLLKTLMGLIKVNHGHIDYQSHNINDKSPTWRSRKGIGYIPQGREIFSTLTVHENLQLGLEARQDQKKNIEPGHQVYDYFPILKDMQNRKGGDLSGGQQQQLAIARTLVADPDVILLDEPTEGIQPNIVQDIQDVIKDLKQTNEKTMLLVEQSFDFASEVADYFYVMDRGRIVYEGEREELTEENMRGYLSI</sequence>
<evidence type="ECO:0000256" key="4">
    <source>
        <dbReference type="ARBA" id="ARBA00022840"/>
    </source>
</evidence>
<accession>A0ABS2PCX5</accession>
<evidence type="ECO:0000256" key="1">
    <source>
        <dbReference type="ARBA" id="ARBA00005417"/>
    </source>
</evidence>
<keyword evidence="8" id="KW-1185">Reference proteome</keyword>
<keyword evidence="3" id="KW-0547">Nucleotide-binding</keyword>
<evidence type="ECO:0000313" key="7">
    <source>
        <dbReference type="EMBL" id="MBM7633285.1"/>
    </source>
</evidence>
<keyword evidence="2" id="KW-0813">Transport</keyword>
<dbReference type="InterPro" id="IPR003439">
    <property type="entry name" value="ABC_transporter-like_ATP-bd"/>
</dbReference>
<reference evidence="7 8" key="1">
    <citation type="submission" date="2021-01" db="EMBL/GenBank/DDBJ databases">
        <title>Genomic Encyclopedia of Type Strains, Phase IV (KMG-IV): sequencing the most valuable type-strain genomes for metagenomic binning, comparative biology and taxonomic classification.</title>
        <authorList>
            <person name="Goeker M."/>
        </authorList>
    </citation>
    <scope>NUCLEOTIDE SEQUENCE [LARGE SCALE GENOMIC DNA]</scope>
    <source>
        <strain evidence="7 8">DSM 25540</strain>
    </source>
</reference>
<keyword evidence="4 7" id="KW-0067">ATP-binding</keyword>
<dbReference type="InterPro" id="IPR027417">
    <property type="entry name" value="P-loop_NTPase"/>
</dbReference>
<comment type="similarity">
    <text evidence="1">Belongs to the ABC transporter superfamily.</text>
</comment>
<dbReference type="EMBL" id="JAFBEC010000006">
    <property type="protein sequence ID" value="MBM7633285.1"/>
    <property type="molecule type" value="Genomic_DNA"/>
</dbReference>
<dbReference type="Gene3D" id="3.40.50.300">
    <property type="entry name" value="P-loop containing nucleotide triphosphate hydrolases"/>
    <property type="match status" value="1"/>
</dbReference>